<sequence length="21" mass="2505">MESPRLVFKFALNRMKPIITL</sequence>
<dbReference type="AlphaFoldDB" id="A0A0K2ULZ0"/>
<accession>A0A0K2ULZ0</accession>
<evidence type="ECO:0000313" key="1">
    <source>
        <dbReference type="EMBL" id="CDW39293.1"/>
    </source>
</evidence>
<reference evidence="1" key="1">
    <citation type="submission" date="2014-05" db="EMBL/GenBank/DDBJ databases">
        <authorList>
            <person name="Chronopoulou M."/>
        </authorList>
    </citation>
    <scope>NUCLEOTIDE SEQUENCE</scope>
    <source>
        <tissue evidence="1">Whole organism</tissue>
    </source>
</reference>
<proteinExistence type="predicted"/>
<organism evidence="1">
    <name type="scientific">Lepeophtheirus salmonis</name>
    <name type="common">Salmon louse</name>
    <name type="synonym">Caligus salmonis</name>
    <dbReference type="NCBI Taxonomy" id="72036"/>
    <lineage>
        <taxon>Eukaryota</taxon>
        <taxon>Metazoa</taxon>
        <taxon>Ecdysozoa</taxon>
        <taxon>Arthropoda</taxon>
        <taxon>Crustacea</taxon>
        <taxon>Multicrustacea</taxon>
        <taxon>Hexanauplia</taxon>
        <taxon>Copepoda</taxon>
        <taxon>Siphonostomatoida</taxon>
        <taxon>Caligidae</taxon>
        <taxon>Lepeophtheirus</taxon>
    </lineage>
</organism>
<protein>
    <submittedName>
        <fullName evidence="1">Uncharacterized protein</fullName>
    </submittedName>
</protein>
<dbReference type="EMBL" id="HACA01021932">
    <property type="protein sequence ID" value="CDW39293.1"/>
    <property type="molecule type" value="Transcribed_RNA"/>
</dbReference>
<name>A0A0K2ULZ0_LEPSM</name>